<organism evidence="2 3">
    <name type="scientific">Fluctibacter halophilus</name>
    <dbReference type="NCBI Taxonomy" id="226011"/>
    <lineage>
        <taxon>Bacteria</taxon>
        <taxon>Pseudomonadati</taxon>
        <taxon>Pseudomonadota</taxon>
        <taxon>Gammaproteobacteria</taxon>
        <taxon>Alteromonadales</taxon>
        <taxon>Alteromonadaceae</taxon>
        <taxon>Fluctibacter</taxon>
    </lineage>
</organism>
<name>A0ABS8G7A9_9ALTE</name>
<dbReference type="Proteomes" id="UP001520878">
    <property type="component" value="Unassembled WGS sequence"/>
</dbReference>
<reference evidence="2 3" key="1">
    <citation type="submission" date="2021-10" db="EMBL/GenBank/DDBJ databases">
        <title>Draft genome of Aestuariibacter halophilus JC2043.</title>
        <authorList>
            <person name="Emsley S.A."/>
            <person name="Pfannmuller K.M."/>
            <person name="Ushijima B."/>
            <person name="Saw J.H."/>
            <person name="Videau P."/>
        </authorList>
    </citation>
    <scope>NUCLEOTIDE SEQUENCE [LARGE SCALE GENOMIC DNA]</scope>
    <source>
        <strain evidence="2 3">JC2043</strain>
    </source>
</reference>
<comment type="caution">
    <text evidence="2">The sequence shown here is derived from an EMBL/GenBank/DDBJ whole genome shotgun (WGS) entry which is preliminary data.</text>
</comment>
<dbReference type="InterPro" id="IPR021557">
    <property type="entry name" value="DUF3016"/>
</dbReference>
<gene>
    <name evidence="2" type="ORF">LJ739_09165</name>
</gene>
<evidence type="ECO:0000256" key="1">
    <source>
        <dbReference type="SAM" id="SignalP"/>
    </source>
</evidence>
<dbReference type="Pfam" id="PF11454">
    <property type="entry name" value="DUF3016"/>
    <property type="match status" value="1"/>
</dbReference>
<sequence length="175" mass="19788">MNLKSNMVITTICALLLGISSTAQAAGTVNVEWQEPSDYRDIKPTNESRKRFQERVLGELESYLVTLGEELPDGQVLSMVVTDLDLAGEVWPASFVGMTGGQDVRIVKELYIPRISFSYTLKDAEGNVLKEGEEKLKDMGFQTHTPSRRMDNDAFKYEKHMLKDWFTKSLMATEQ</sequence>
<proteinExistence type="predicted"/>
<keyword evidence="1" id="KW-0732">Signal</keyword>
<protein>
    <submittedName>
        <fullName evidence="2">DUF3016 domain-containing protein</fullName>
    </submittedName>
</protein>
<dbReference type="RefSeq" id="WP_229159649.1">
    <property type="nucleotide sequence ID" value="NZ_JAJEWP010000002.1"/>
</dbReference>
<evidence type="ECO:0000313" key="2">
    <source>
        <dbReference type="EMBL" id="MCC2616408.1"/>
    </source>
</evidence>
<dbReference type="EMBL" id="JAJEWP010000002">
    <property type="protein sequence ID" value="MCC2616408.1"/>
    <property type="molecule type" value="Genomic_DNA"/>
</dbReference>
<feature type="chain" id="PRO_5045644672" evidence="1">
    <location>
        <begin position="26"/>
        <end position="175"/>
    </location>
</feature>
<keyword evidence="3" id="KW-1185">Reference proteome</keyword>
<accession>A0ABS8G7A9</accession>
<evidence type="ECO:0000313" key="3">
    <source>
        <dbReference type="Proteomes" id="UP001520878"/>
    </source>
</evidence>
<feature type="signal peptide" evidence="1">
    <location>
        <begin position="1"/>
        <end position="25"/>
    </location>
</feature>